<reference evidence="4" key="2">
    <citation type="submission" date="2021-04" db="EMBL/GenBank/DDBJ databases">
        <authorList>
            <person name="Gilroy R."/>
        </authorList>
    </citation>
    <scope>NUCLEOTIDE SEQUENCE</scope>
    <source>
        <strain evidence="4">ChiGjej1B1-98</strain>
    </source>
</reference>
<dbReference type="InterPro" id="IPR000600">
    <property type="entry name" value="ROK"/>
</dbReference>
<dbReference type="Gene3D" id="3.30.420.40">
    <property type="match status" value="2"/>
</dbReference>
<dbReference type="InterPro" id="IPR036388">
    <property type="entry name" value="WH-like_DNA-bd_sf"/>
</dbReference>
<comment type="caution">
    <text evidence="4">The sequence shown here is derived from an EMBL/GenBank/DDBJ whole genome shotgun (WGS) entry which is preliminary data.</text>
</comment>
<dbReference type="InterPro" id="IPR000835">
    <property type="entry name" value="HTH_MarR-typ"/>
</dbReference>
<evidence type="ECO:0000313" key="4">
    <source>
        <dbReference type="EMBL" id="HIY65892.1"/>
    </source>
</evidence>
<dbReference type="Gene3D" id="1.10.10.10">
    <property type="entry name" value="Winged helix-like DNA-binding domain superfamily/Winged helix DNA-binding domain"/>
    <property type="match status" value="1"/>
</dbReference>
<dbReference type="EMBL" id="DXDC01000187">
    <property type="protein sequence ID" value="HIY65892.1"/>
    <property type="molecule type" value="Genomic_DNA"/>
</dbReference>
<dbReference type="InterPro" id="IPR011991">
    <property type="entry name" value="ArsR-like_HTH"/>
</dbReference>
<dbReference type="AlphaFoldDB" id="A0A9D1YVH0"/>
<dbReference type="PROSITE" id="PS01125">
    <property type="entry name" value="ROK"/>
    <property type="match status" value="1"/>
</dbReference>
<dbReference type="Pfam" id="PF00480">
    <property type="entry name" value="ROK"/>
    <property type="match status" value="1"/>
</dbReference>
<dbReference type="PANTHER" id="PTHR18964">
    <property type="entry name" value="ROK (REPRESSOR, ORF, KINASE) FAMILY"/>
    <property type="match status" value="1"/>
</dbReference>
<feature type="domain" description="HTH marR-type" evidence="3">
    <location>
        <begin position="42"/>
        <end position="89"/>
    </location>
</feature>
<dbReference type="SUPFAM" id="SSF46785">
    <property type="entry name" value="Winged helix' DNA-binding domain"/>
    <property type="match status" value="1"/>
</dbReference>
<keyword evidence="2" id="KW-0732">Signal</keyword>
<evidence type="ECO:0000256" key="1">
    <source>
        <dbReference type="ARBA" id="ARBA00006479"/>
    </source>
</evidence>
<comment type="similarity">
    <text evidence="1">Belongs to the ROK (NagC/XylR) family.</text>
</comment>
<accession>A0A9D1YVH0</accession>
<dbReference type="GO" id="GO:0003700">
    <property type="term" value="F:DNA-binding transcription factor activity"/>
    <property type="evidence" value="ECO:0007669"/>
    <property type="project" value="InterPro"/>
</dbReference>
<protein>
    <submittedName>
        <fullName evidence="4">ROK family transcriptional regulator</fullName>
    </submittedName>
</protein>
<dbReference type="Pfam" id="PF12802">
    <property type="entry name" value="MarR_2"/>
    <property type="match status" value="1"/>
</dbReference>
<reference evidence="4" key="1">
    <citation type="journal article" date="2021" name="PeerJ">
        <title>Extensive microbial diversity within the chicken gut microbiome revealed by metagenomics and culture.</title>
        <authorList>
            <person name="Gilroy R."/>
            <person name="Ravi A."/>
            <person name="Getino M."/>
            <person name="Pursley I."/>
            <person name="Horton D.L."/>
            <person name="Alikhan N.F."/>
            <person name="Baker D."/>
            <person name="Gharbi K."/>
            <person name="Hall N."/>
            <person name="Watson M."/>
            <person name="Adriaenssens E.M."/>
            <person name="Foster-Nyarko E."/>
            <person name="Jarju S."/>
            <person name="Secka A."/>
            <person name="Antonio M."/>
            <person name="Oren A."/>
            <person name="Chaudhuri R.R."/>
            <person name="La Ragione R."/>
            <person name="Hildebrand F."/>
            <person name="Pallen M.J."/>
        </authorList>
    </citation>
    <scope>NUCLEOTIDE SEQUENCE</scope>
    <source>
        <strain evidence="4">ChiGjej1B1-98</strain>
    </source>
</reference>
<dbReference type="SUPFAM" id="SSF53067">
    <property type="entry name" value="Actin-like ATPase domain"/>
    <property type="match status" value="1"/>
</dbReference>
<evidence type="ECO:0000259" key="3">
    <source>
        <dbReference type="Pfam" id="PF12802"/>
    </source>
</evidence>
<evidence type="ECO:0000256" key="2">
    <source>
        <dbReference type="SAM" id="SignalP"/>
    </source>
</evidence>
<gene>
    <name evidence="4" type="ORF">H9830_06410</name>
</gene>
<sequence length="420" mass="43537">MHGFFGFWKNNFVSNQIVTSFCLCLTRSVSAALPTQPPTPSSAAGLLRLLRDGKPRTRAELVSITGLSRPTVAQRIDQLLELGYVTPIREAVSTGGRPSSQIAFNPRARVVLAADFGALHARIAITDLEGVPLAQLSADRDIADGPDAAVEWLLGSAEELLAQLDLPRKRIAGVGIGVPGPVEFSTGRPISPPIMPGWHRFDIPATIQAELNAPVFVDNDVNIMALGEQVSAWPDVTEMIFIKVATGIGAGVISGGMLQRGAQGAAGDIGHVAVPRAADTPCPCGNRGCLEAVASGRALARALSTEAHPLHSHADVIALAQSGSVDAIQAIRQAGRDVGTVLTTCVSLMNPSTIVIGGAMAAAAEHLLAGVREVVYARSIPLTAEHLTIAPSRAASDAAILGAARLAIDAIFDGLASDEG</sequence>
<dbReference type="InterPro" id="IPR036390">
    <property type="entry name" value="WH_DNA-bd_sf"/>
</dbReference>
<dbReference type="PANTHER" id="PTHR18964:SF173">
    <property type="entry name" value="GLUCOKINASE"/>
    <property type="match status" value="1"/>
</dbReference>
<dbReference type="CDD" id="cd00090">
    <property type="entry name" value="HTH_ARSR"/>
    <property type="match status" value="1"/>
</dbReference>
<dbReference type="Proteomes" id="UP000824005">
    <property type="component" value="Unassembled WGS sequence"/>
</dbReference>
<evidence type="ECO:0000313" key="5">
    <source>
        <dbReference type="Proteomes" id="UP000824005"/>
    </source>
</evidence>
<dbReference type="InterPro" id="IPR049874">
    <property type="entry name" value="ROK_cs"/>
</dbReference>
<organism evidence="4 5">
    <name type="scientific">Candidatus Agrococcus pullicola</name>
    <dbReference type="NCBI Taxonomy" id="2838429"/>
    <lineage>
        <taxon>Bacteria</taxon>
        <taxon>Bacillati</taxon>
        <taxon>Actinomycetota</taxon>
        <taxon>Actinomycetes</taxon>
        <taxon>Micrococcales</taxon>
        <taxon>Microbacteriaceae</taxon>
        <taxon>Agrococcus</taxon>
    </lineage>
</organism>
<feature type="chain" id="PRO_5038583402" evidence="2">
    <location>
        <begin position="32"/>
        <end position="420"/>
    </location>
</feature>
<feature type="signal peptide" evidence="2">
    <location>
        <begin position="1"/>
        <end position="31"/>
    </location>
</feature>
<proteinExistence type="inferred from homology"/>
<name>A0A9D1YVH0_9MICO</name>
<dbReference type="InterPro" id="IPR043129">
    <property type="entry name" value="ATPase_NBD"/>
</dbReference>